<dbReference type="InterPro" id="IPR027417">
    <property type="entry name" value="P-loop_NTPase"/>
</dbReference>
<evidence type="ECO:0000259" key="3">
    <source>
        <dbReference type="Pfam" id="PF23232"/>
    </source>
</evidence>
<comment type="caution">
    <text evidence="4">The sequence shown here is derived from an EMBL/GenBank/DDBJ whole genome shotgun (WGS) entry which is preliminary data.</text>
</comment>
<dbReference type="Gene3D" id="3.40.50.300">
    <property type="entry name" value="P-loop containing nucleotide triphosphate hydrolases"/>
    <property type="match status" value="1"/>
</dbReference>
<dbReference type="Pfam" id="PF23232">
    <property type="entry name" value="AAA_lid_13"/>
    <property type="match status" value="1"/>
</dbReference>
<dbReference type="InterPro" id="IPR003959">
    <property type="entry name" value="ATPase_AAA_core"/>
</dbReference>
<dbReference type="OrthoDB" id="10042665at2759"/>
<gene>
    <name evidence="4" type="ORF">EDB81DRAFT_885329</name>
</gene>
<dbReference type="InterPro" id="IPR056599">
    <property type="entry name" value="AAA_lid_fung"/>
</dbReference>
<feature type="compositionally biased region" description="Acidic residues" evidence="1">
    <location>
        <begin position="248"/>
        <end position="274"/>
    </location>
</feature>
<name>A0A9P9ENX0_9HYPO</name>
<evidence type="ECO:0008006" key="6">
    <source>
        <dbReference type="Google" id="ProtNLM"/>
    </source>
</evidence>
<proteinExistence type="predicted"/>
<dbReference type="AlphaFoldDB" id="A0A9P9ENX0"/>
<dbReference type="Proteomes" id="UP000738349">
    <property type="component" value="Unassembled WGS sequence"/>
</dbReference>
<evidence type="ECO:0000313" key="4">
    <source>
        <dbReference type="EMBL" id="KAH7140606.1"/>
    </source>
</evidence>
<dbReference type="GO" id="GO:0016887">
    <property type="term" value="F:ATP hydrolysis activity"/>
    <property type="evidence" value="ECO:0007669"/>
    <property type="project" value="InterPro"/>
</dbReference>
<dbReference type="PANTHER" id="PTHR46411">
    <property type="entry name" value="FAMILY ATPASE, PUTATIVE-RELATED"/>
    <property type="match status" value="1"/>
</dbReference>
<accession>A0A9P9ENX0</accession>
<feature type="domain" description="ATPase AAA-type core" evidence="2">
    <location>
        <begin position="4"/>
        <end position="81"/>
    </location>
</feature>
<dbReference type="PANTHER" id="PTHR46411:SF3">
    <property type="entry name" value="AAA+ ATPASE DOMAIN-CONTAINING PROTEIN"/>
    <property type="match status" value="1"/>
</dbReference>
<dbReference type="EMBL" id="JAGMUV010000011">
    <property type="protein sequence ID" value="KAH7140606.1"/>
    <property type="molecule type" value="Genomic_DNA"/>
</dbReference>
<feature type="region of interest" description="Disordered" evidence="1">
    <location>
        <begin position="220"/>
        <end position="290"/>
    </location>
</feature>
<evidence type="ECO:0000259" key="2">
    <source>
        <dbReference type="Pfam" id="PF00004"/>
    </source>
</evidence>
<dbReference type="GO" id="GO:0005524">
    <property type="term" value="F:ATP binding"/>
    <property type="evidence" value="ECO:0007669"/>
    <property type="project" value="InterPro"/>
</dbReference>
<dbReference type="Pfam" id="PF00004">
    <property type="entry name" value="AAA"/>
    <property type="match status" value="1"/>
</dbReference>
<protein>
    <recommendedName>
        <fullName evidence="6">ATPase AAA-type core domain-containing protein</fullName>
    </recommendedName>
</protein>
<evidence type="ECO:0000313" key="5">
    <source>
        <dbReference type="Proteomes" id="UP000738349"/>
    </source>
</evidence>
<feature type="domain" description="AAA+ ATPase lid" evidence="3">
    <location>
        <begin position="121"/>
        <end position="194"/>
    </location>
</feature>
<keyword evidence="5" id="KW-1185">Reference proteome</keyword>
<reference evidence="4" key="1">
    <citation type="journal article" date="2021" name="Nat. Commun.">
        <title>Genetic determinants of endophytism in the Arabidopsis root mycobiome.</title>
        <authorList>
            <person name="Mesny F."/>
            <person name="Miyauchi S."/>
            <person name="Thiergart T."/>
            <person name="Pickel B."/>
            <person name="Atanasova L."/>
            <person name="Karlsson M."/>
            <person name="Huettel B."/>
            <person name="Barry K.W."/>
            <person name="Haridas S."/>
            <person name="Chen C."/>
            <person name="Bauer D."/>
            <person name="Andreopoulos W."/>
            <person name="Pangilinan J."/>
            <person name="LaButti K."/>
            <person name="Riley R."/>
            <person name="Lipzen A."/>
            <person name="Clum A."/>
            <person name="Drula E."/>
            <person name="Henrissat B."/>
            <person name="Kohler A."/>
            <person name="Grigoriev I.V."/>
            <person name="Martin F.M."/>
            <person name="Hacquard S."/>
        </authorList>
    </citation>
    <scope>NUCLEOTIDE SEQUENCE</scope>
    <source>
        <strain evidence="4">MPI-CAGE-AT-0147</strain>
    </source>
</reference>
<sequence>MEVETKLQLSFRLAHRWRCVLLLNEADVFLKKRNKTDLRCNAVTSVFLRCLEYYAGILFITTNRVGGIDPAFKSRIHLSLYYPRLDPETTLKLYEILLIETEEEQWKSGPIQFQIKHKEIVSFAKRRFCGLQKEATILGTAGMQIRNAFQTSIALVENQVAHLGPSQPRPVLGKEQFKLVAQGSREFDSYLMRTLQGVDDEIAIRDQWQDDRFDAEVTQNTFSAPKLSQRPSWANNSSRRKARKPDESLSETESESESENESGSEVEDEDEDNGEVQTEGKRMRPRQRRI</sequence>
<dbReference type="SUPFAM" id="SSF52540">
    <property type="entry name" value="P-loop containing nucleoside triphosphate hydrolases"/>
    <property type="match status" value="1"/>
</dbReference>
<evidence type="ECO:0000256" key="1">
    <source>
        <dbReference type="SAM" id="MobiDB-lite"/>
    </source>
</evidence>
<organism evidence="4 5">
    <name type="scientific">Dactylonectria macrodidyma</name>
    <dbReference type="NCBI Taxonomy" id="307937"/>
    <lineage>
        <taxon>Eukaryota</taxon>
        <taxon>Fungi</taxon>
        <taxon>Dikarya</taxon>
        <taxon>Ascomycota</taxon>
        <taxon>Pezizomycotina</taxon>
        <taxon>Sordariomycetes</taxon>
        <taxon>Hypocreomycetidae</taxon>
        <taxon>Hypocreales</taxon>
        <taxon>Nectriaceae</taxon>
        <taxon>Dactylonectria</taxon>
    </lineage>
</organism>